<dbReference type="Pfam" id="PF00536">
    <property type="entry name" value="SAM_1"/>
    <property type="match status" value="1"/>
</dbReference>
<feature type="region of interest" description="Disordered" evidence="7">
    <location>
        <begin position="397"/>
        <end position="420"/>
    </location>
</feature>
<feature type="domain" description="Protein kinase" evidence="8">
    <location>
        <begin position="1237"/>
        <end position="1495"/>
    </location>
</feature>
<keyword evidence="5 6" id="KW-0067">ATP-binding</keyword>
<dbReference type="GO" id="GO:0005524">
    <property type="term" value="F:ATP binding"/>
    <property type="evidence" value="ECO:0007669"/>
    <property type="project" value="UniProtKB-UniRule"/>
</dbReference>
<name>A0A177WQS0_BATDL</name>
<feature type="compositionally biased region" description="Basic and acidic residues" evidence="7">
    <location>
        <begin position="734"/>
        <end position="744"/>
    </location>
</feature>
<dbReference type="PANTHER" id="PTHR48016">
    <property type="entry name" value="MAP KINASE KINASE KINASE SSK2-RELATED-RELATED"/>
    <property type="match status" value="1"/>
</dbReference>
<dbReference type="SUPFAM" id="SSF47769">
    <property type="entry name" value="SAM/Pointed domain"/>
    <property type="match status" value="1"/>
</dbReference>
<evidence type="ECO:0000259" key="9">
    <source>
        <dbReference type="PROSITE" id="PS50105"/>
    </source>
</evidence>
<dbReference type="GO" id="GO:0000165">
    <property type="term" value="P:MAPK cascade"/>
    <property type="evidence" value="ECO:0007669"/>
    <property type="project" value="UniProtKB-ARBA"/>
</dbReference>
<feature type="compositionally biased region" description="Acidic residues" evidence="7">
    <location>
        <begin position="1527"/>
        <end position="1565"/>
    </location>
</feature>
<dbReference type="EMBL" id="DS022307">
    <property type="protein sequence ID" value="OAJ42468.1"/>
    <property type="molecule type" value="Genomic_DNA"/>
</dbReference>
<protein>
    <recommendedName>
        <fullName evidence="12">Protein kinase domain-containing protein</fullName>
    </recommendedName>
</protein>
<feature type="region of interest" description="Disordered" evidence="7">
    <location>
        <begin position="766"/>
        <end position="834"/>
    </location>
</feature>
<comment type="similarity">
    <text evidence="1">Belongs to the protein kinase superfamily. STE Ser/Thr protein kinase family. MAP kinase kinase kinase subfamily.</text>
</comment>
<evidence type="ECO:0000256" key="1">
    <source>
        <dbReference type="ARBA" id="ARBA00006529"/>
    </source>
</evidence>
<gene>
    <name evidence="10" type="ORF">BDEG_25917</name>
</gene>
<reference evidence="10 11" key="2">
    <citation type="submission" date="2016-05" db="EMBL/GenBank/DDBJ databases">
        <title>Lineage-specific infection strategies underlie the spectrum of fungal disease in amphibians.</title>
        <authorList>
            <person name="Cuomo C.A."/>
            <person name="Farrer R.A."/>
            <person name="James T."/>
            <person name="Longcore J."/>
            <person name="Birren B."/>
        </authorList>
    </citation>
    <scope>NUCLEOTIDE SEQUENCE [LARGE SCALE GENOMIC DNA]</scope>
    <source>
        <strain evidence="10 11">JEL423</strain>
    </source>
</reference>
<proteinExistence type="inferred from homology"/>
<evidence type="ECO:0000256" key="6">
    <source>
        <dbReference type="PROSITE-ProRule" id="PRU10141"/>
    </source>
</evidence>
<organism evidence="10 11">
    <name type="scientific">Batrachochytrium dendrobatidis (strain JEL423)</name>
    <dbReference type="NCBI Taxonomy" id="403673"/>
    <lineage>
        <taxon>Eukaryota</taxon>
        <taxon>Fungi</taxon>
        <taxon>Fungi incertae sedis</taxon>
        <taxon>Chytridiomycota</taxon>
        <taxon>Chytridiomycota incertae sedis</taxon>
        <taxon>Chytridiomycetes</taxon>
        <taxon>Rhizophydiales</taxon>
        <taxon>Rhizophydiales incertae sedis</taxon>
        <taxon>Batrachochytrium</taxon>
    </lineage>
</organism>
<feature type="region of interest" description="Disordered" evidence="7">
    <location>
        <begin position="1649"/>
        <end position="1676"/>
    </location>
</feature>
<dbReference type="InterPro" id="IPR001660">
    <property type="entry name" value="SAM"/>
</dbReference>
<dbReference type="OrthoDB" id="266718at2759"/>
<dbReference type="CDD" id="cd06606">
    <property type="entry name" value="STKc_MAPKKK"/>
    <property type="match status" value="1"/>
</dbReference>
<evidence type="ECO:0000256" key="2">
    <source>
        <dbReference type="ARBA" id="ARBA00022679"/>
    </source>
</evidence>
<dbReference type="PROSITE" id="PS00107">
    <property type="entry name" value="PROTEIN_KINASE_ATP"/>
    <property type="match status" value="1"/>
</dbReference>
<dbReference type="Gene3D" id="3.10.20.90">
    <property type="entry name" value="Phosphatidylinositol 3-kinase Catalytic Subunit, Chain A, domain 1"/>
    <property type="match status" value="1"/>
</dbReference>
<feature type="region of interest" description="Disordered" evidence="7">
    <location>
        <begin position="186"/>
        <end position="223"/>
    </location>
</feature>
<dbReference type="eggNOG" id="KOG0198">
    <property type="taxonomic scope" value="Eukaryota"/>
</dbReference>
<keyword evidence="4" id="KW-0418">Kinase</keyword>
<feature type="domain" description="SAM" evidence="9">
    <location>
        <begin position="22"/>
        <end position="85"/>
    </location>
</feature>
<evidence type="ECO:0000256" key="5">
    <source>
        <dbReference type="ARBA" id="ARBA00022840"/>
    </source>
</evidence>
<dbReference type="PANTHER" id="PTHR48016:SF56">
    <property type="entry name" value="MAPKK KINASE"/>
    <property type="match status" value="1"/>
</dbReference>
<sequence>MSSVPSGIITGIVQRQDDISLWSEQRVVQWLQELGLEQYAQTFIDNRISGDVLLELNYTSLRDMGIRIVGDSARILQSLRRHQQQQHSLQLQLLQKQRSGNNTTAGLTSSGNTNPAAALSSIVTSEPCVNTLSKKEICTSGKSANASPPLSMRHPLNLNQYYINPQQQSIHSNSKLQSNLHLQMNSPPLLHQQPHPSSFSNLTNSLNSASTSPSIPSASASTPSPYFSFHPVLPLSTASVSVGSVSGPHEAHHYHHNPNFLQNSPHSNHALHLGHPNQQNQQMQFLQQQQQQVVPRPRRAGSLSNQNDHRKMLNSTAILTSGSTISKKLTSNSINTSTTNLTLNSSVSKKTGSALSAPLSSSVDIWPEYNATHAPLSRTESSHLSEGLTNENYNQSVVIGRPDQTSPKRDLTSPVLGSGWRSDFSNVSNSPYVESHSFQQQSMYSGTNRSGTSNTYSDNQPSIASNPCIRLRPSVSPMPMSSGLPHMKGNLQILPRSSSMKNVDDSVNNDEGSTLYSDSASPLYQLLMQPKPFLSQGGFSQGSSKDSKDQKDNSIVTLMEETHSLHQQLIHAGLAPSEPVKTVDEHADFMDMRDIRESYIRVFDMKNQKHIIRVSDLNDPRVIRDRILSKFNISDLRERSMYALYIYDLASSNREHMVLLDDAELYAICQSDNEHRGQIILRKRSTHALNLGLPASVENERSMSKLTKFFGVPAPIVSGAQMASPHRKLAMRSKRPDPLDDLSVRRRPSGTSNYMDRVLENHTYTKNMHFPPRSGYSGNTPHSKPPHNQPQLAPFNHTVAQQGSANRADGFGGGKGVKRGSIRNSGNNSKPRKASFFAERPSDEMIVDQLEHFFPGLKQTALGKNVEIRSHQQPLSAGSGSFVSLLSPKEGQTEAYRGDKNPLRATAVANADLERDREAKLDSTHSLHQEPLVSIDSIRGIAQAAIINKRNSQVPWGSAVLMQRMSRLTQLGPVGPHTGDLNHSSQSGGELGLNRSMSSTGASYRVRPGIDFSTGTKLSTSQGGGENTNFSSKGLDTSLGHSSNFSLPRFQFQTPLLEEFLEMGSETTVEIPLSEFESAWIERAKRVSTITEKELFDDDGLDYFESMSTIDNDPTPRNSDTIGINSVKVQANELKPVITTVPLRPSAEDGPVTAGFKNDMALGQVLNPQPVSVRQSILFAKARPQTVDNRFATSLAISDLSSSVISEDDTVSGLTPPNSSTLAVIDLAKEKLAPVRWEQGQLIGQGAFGRVFHALDLDTGAIMAVKQVILGGDDNPQRMKQEDSLRREIELFKDLDHVNIVQYLGFEITNTAFNVFLEYVSGGSIAGCLAKCGKFDEHIVKNFTAQILCGIEYLHSKNIIHRDVKGANMLIDNEGRVKISDFGISKKNEYMAYQRMTRMSLQGSIYWMAPEVARGKGYSAKVDIWSLGCLVLEMLTGEHPWFKVPGNIIYLLGMGNSPPISDKVSADAKEFIQWALTVDAEKRPTASGLLCHFFVGDPDILMVDFNSWFKDRVLSITADGGSTYGDYDSDDSDNSEDSNSELSDEQEEDINDVDESVDTDGYDDNTVADDLIPKLTLETSMPNTVVYSSENLLKAQSSHDLSVDMDESIQDKDYWNNDPWNLKHEGGLDERTDTFPQLVEADTVLESKELGNLKPIDSDMNMGFSPRSTRPSHELG</sequence>
<feature type="compositionally biased region" description="Polar residues" evidence="7">
    <location>
        <begin position="1013"/>
        <end position="1035"/>
    </location>
</feature>
<dbReference type="GO" id="GO:0004672">
    <property type="term" value="F:protein kinase activity"/>
    <property type="evidence" value="ECO:0007669"/>
    <property type="project" value="InterPro"/>
</dbReference>
<feature type="region of interest" description="Disordered" evidence="7">
    <location>
        <begin position="244"/>
        <end position="307"/>
    </location>
</feature>
<feature type="binding site" evidence="6">
    <location>
        <position position="1266"/>
    </location>
    <ligand>
        <name>ATP</name>
        <dbReference type="ChEBI" id="CHEBI:30616"/>
    </ligand>
</feature>
<dbReference type="SMART" id="SM00220">
    <property type="entry name" value="S_TKc"/>
    <property type="match status" value="1"/>
</dbReference>
<evidence type="ECO:0000313" key="11">
    <source>
        <dbReference type="Proteomes" id="UP000077115"/>
    </source>
</evidence>
<evidence type="ECO:0000259" key="8">
    <source>
        <dbReference type="PROSITE" id="PS50011"/>
    </source>
</evidence>
<feature type="compositionally biased region" description="Low complexity" evidence="7">
    <location>
        <begin position="196"/>
        <end position="223"/>
    </location>
</feature>
<evidence type="ECO:0000313" key="10">
    <source>
        <dbReference type="EMBL" id="OAJ42468.1"/>
    </source>
</evidence>
<evidence type="ECO:0008006" key="12">
    <source>
        <dbReference type="Google" id="ProtNLM"/>
    </source>
</evidence>
<evidence type="ECO:0000256" key="3">
    <source>
        <dbReference type="ARBA" id="ARBA00022741"/>
    </source>
</evidence>
<feature type="compositionally biased region" description="Polar residues" evidence="7">
    <location>
        <begin position="435"/>
        <end position="465"/>
    </location>
</feature>
<feature type="compositionally biased region" description="Low complexity" evidence="7">
    <location>
        <begin position="278"/>
        <end position="292"/>
    </location>
</feature>
<feature type="region of interest" description="Disordered" evidence="7">
    <location>
        <begin position="435"/>
        <end position="467"/>
    </location>
</feature>
<dbReference type="STRING" id="403673.A0A177WQS0"/>
<dbReference type="VEuPathDB" id="FungiDB:BDEG_25917"/>
<dbReference type="SMART" id="SM00454">
    <property type="entry name" value="SAM"/>
    <property type="match status" value="1"/>
</dbReference>
<dbReference type="PROSITE" id="PS50105">
    <property type="entry name" value="SAM_DOMAIN"/>
    <property type="match status" value="1"/>
</dbReference>
<keyword evidence="2" id="KW-0808">Transferase</keyword>
<dbReference type="InterPro" id="IPR050538">
    <property type="entry name" value="MAP_kinase_kinase_kinase"/>
</dbReference>
<dbReference type="InterPro" id="IPR029458">
    <property type="entry name" value="Ras-bd_By2"/>
</dbReference>
<dbReference type="PROSITE" id="PS50011">
    <property type="entry name" value="PROTEIN_KINASE_DOM"/>
    <property type="match status" value="1"/>
</dbReference>
<feature type="region of interest" description="Disordered" evidence="7">
    <location>
        <begin position="722"/>
        <end position="753"/>
    </location>
</feature>
<dbReference type="InterPro" id="IPR008271">
    <property type="entry name" value="Ser/Thr_kinase_AS"/>
</dbReference>
<dbReference type="Gene3D" id="1.10.510.10">
    <property type="entry name" value="Transferase(Phosphotransferase) domain 1"/>
    <property type="match status" value="1"/>
</dbReference>
<feature type="region of interest" description="Disordered" evidence="7">
    <location>
        <begin position="975"/>
        <end position="1035"/>
    </location>
</feature>
<dbReference type="SUPFAM" id="SSF56112">
    <property type="entry name" value="Protein kinase-like (PK-like)"/>
    <property type="match status" value="1"/>
</dbReference>
<evidence type="ECO:0000256" key="7">
    <source>
        <dbReference type="SAM" id="MobiDB-lite"/>
    </source>
</evidence>
<dbReference type="PROSITE" id="PS00108">
    <property type="entry name" value="PROTEIN_KINASE_ST"/>
    <property type="match status" value="1"/>
</dbReference>
<dbReference type="InterPro" id="IPR013761">
    <property type="entry name" value="SAM/pointed_sf"/>
</dbReference>
<dbReference type="Proteomes" id="UP000077115">
    <property type="component" value="Unassembled WGS sequence"/>
</dbReference>
<dbReference type="InterPro" id="IPR017441">
    <property type="entry name" value="Protein_kinase_ATP_BS"/>
</dbReference>
<reference evidence="10 11" key="1">
    <citation type="submission" date="2006-10" db="EMBL/GenBank/DDBJ databases">
        <title>The Genome Sequence of Batrachochytrium dendrobatidis JEL423.</title>
        <authorList>
            <consortium name="The Broad Institute Genome Sequencing Platform"/>
            <person name="Birren B."/>
            <person name="Lander E."/>
            <person name="Galagan J."/>
            <person name="Cuomo C."/>
            <person name="Devon K."/>
            <person name="Jaffe D."/>
            <person name="Butler J."/>
            <person name="Alvarez P."/>
            <person name="Gnerre S."/>
            <person name="Grabherr M."/>
            <person name="Kleber M."/>
            <person name="Mauceli E."/>
            <person name="Brockman W."/>
            <person name="Young S."/>
            <person name="LaButti K."/>
            <person name="Sykes S."/>
            <person name="DeCaprio D."/>
            <person name="Crawford M."/>
            <person name="Koehrsen M."/>
            <person name="Engels R."/>
            <person name="Montgomery P."/>
            <person name="Pearson M."/>
            <person name="Howarth C."/>
            <person name="Larson L."/>
            <person name="White J."/>
            <person name="O'Leary S."/>
            <person name="Kodira C."/>
            <person name="Zeng Q."/>
            <person name="Yandava C."/>
            <person name="Alvarado L."/>
            <person name="Longcore J."/>
            <person name="James T."/>
        </authorList>
    </citation>
    <scope>NUCLEOTIDE SEQUENCE [LARGE SCALE GENOMIC DNA]</scope>
    <source>
        <strain evidence="10 11">JEL423</strain>
    </source>
</reference>
<evidence type="ECO:0000256" key="4">
    <source>
        <dbReference type="ARBA" id="ARBA00022777"/>
    </source>
</evidence>
<dbReference type="Pfam" id="PF00069">
    <property type="entry name" value="Pkinase"/>
    <property type="match status" value="1"/>
</dbReference>
<dbReference type="InterPro" id="IPR000719">
    <property type="entry name" value="Prot_kinase_dom"/>
</dbReference>
<feature type="region of interest" description="Disordered" evidence="7">
    <location>
        <begin position="1524"/>
        <end position="1565"/>
    </location>
</feature>
<accession>A0A177WQS0</accession>
<dbReference type="Pfam" id="PF14847">
    <property type="entry name" value="Ras_bdg_2"/>
    <property type="match status" value="1"/>
</dbReference>
<dbReference type="Gene3D" id="1.10.150.50">
    <property type="entry name" value="Transcription Factor, Ets-1"/>
    <property type="match status" value="1"/>
</dbReference>
<dbReference type="InterPro" id="IPR011009">
    <property type="entry name" value="Kinase-like_dom_sf"/>
</dbReference>
<keyword evidence="3 6" id="KW-0547">Nucleotide-binding</keyword>